<name>A0ACA9SF10_9GLOM</name>
<keyword evidence="2" id="KW-1185">Reference proteome</keyword>
<evidence type="ECO:0000313" key="1">
    <source>
        <dbReference type="EMBL" id="CAG8836431.1"/>
    </source>
</evidence>
<comment type="caution">
    <text evidence="1">The sequence shown here is derived from an EMBL/GenBank/DDBJ whole genome shotgun (WGS) entry which is preliminary data.</text>
</comment>
<proteinExistence type="predicted"/>
<evidence type="ECO:0000313" key="2">
    <source>
        <dbReference type="Proteomes" id="UP000789920"/>
    </source>
</evidence>
<feature type="non-terminal residue" evidence="1">
    <location>
        <position position="101"/>
    </location>
</feature>
<organism evidence="1 2">
    <name type="scientific">Racocetra persica</name>
    <dbReference type="NCBI Taxonomy" id="160502"/>
    <lineage>
        <taxon>Eukaryota</taxon>
        <taxon>Fungi</taxon>
        <taxon>Fungi incertae sedis</taxon>
        <taxon>Mucoromycota</taxon>
        <taxon>Glomeromycotina</taxon>
        <taxon>Glomeromycetes</taxon>
        <taxon>Diversisporales</taxon>
        <taxon>Gigasporaceae</taxon>
        <taxon>Racocetra</taxon>
    </lineage>
</organism>
<accession>A0ACA9SF10</accession>
<dbReference type="EMBL" id="CAJVQC010114697">
    <property type="protein sequence ID" value="CAG8836431.1"/>
    <property type="molecule type" value="Genomic_DNA"/>
</dbReference>
<gene>
    <name evidence="1" type="ORF">RPERSI_LOCUS29925</name>
</gene>
<sequence length="101" mass="11849">MSSRILRSKVKVVDKRKRESDNHVTNNPTKIKNKKNEDDSEDTVTSTSSTPKRFVTRKEQRQGRINKAFVINQIDNFIKDISNQKRKASNENECIYNHEIE</sequence>
<reference evidence="1" key="1">
    <citation type="submission" date="2021-06" db="EMBL/GenBank/DDBJ databases">
        <authorList>
            <person name="Kallberg Y."/>
            <person name="Tangrot J."/>
            <person name="Rosling A."/>
        </authorList>
    </citation>
    <scope>NUCLEOTIDE SEQUENCE</scope>
    <source>
        <strain evidence="1">MA461A</strain>
    </source>
</reference>
<protein>
    <submittedName>
        <fullName evidence="1">2996_t:CDS:1</fullName>
    </submittedName>
</protein>
<dbReference type="Proteomes" id="UP000789920">
    <property type="component" value="Unassembled WGS sequence"/>
</dbReference>